<keyword evidence="4" id="KW-1134">Transmembrane beta strand</keyword>
<evidence type="ECO:0000256" key="6">
    <source>
        <dbReference type="ARBA" id="ARBA00022729"/>
    </source>
</evidence>
<dbReference type="GO" id="GO:0009279">
    <property type="term" value="C:cell outer membrane"/>
    <property type="evidence" value="ECO:0007669"/>
    <property type="project" value="UniProtKB-SubCell"/>
</dbReference>
<dbReference type="EMBL" id="PRLP01000025">
    <property type="protein sequence ID" value="PPC77779.1"/>
    <property type="molecule type" value="Genomic_DNA"/>
</dbReference>
<dbReference type="AlphaFoldDB" id="A0A2S5KTC4"/>
<comment type="caution">
    <text evidence="13">The sequence shown here is derived from an EMBL/GenBank/DDBJ whole genome shotgun (WGS) entry which is preliminary data.</text>
</comment>
<feature type="signal peptide" evidence="11">
    <location>
        <begin position="1"/>
        <end position="20"/>
    </location>
</feature>
<keyword evidence="9" id="KW-0472">Membrane</keyword>
<dbReference type="Gene3D" id="2.40.160.10">
    <property type="entry name" value="Porin"/>
    <property type="match status" value="1"/>
</dbReference>
<evidence type="ECO:0000256" key="5">
    <source>
        <dbReference type="ARBA" id="ARBA00022692"/>
    </source>
</evidence>
<dbReference type="PANTHER" id="PTHR34501">
    <property type="entry name" value="PROTEIN YDDL-RELATED"/>
    <property type="match status" value="1"/>
</dbReference>
<organism evidence="13 14">
    <name type="scientific">Proteobacteria bacterium 228</name>
    <dbReference type="NCBI Taxonomy" id="2083153"/>
    <lineage>
        <taxon>Bacteria</taxon>
        <taxon>Pseudomonadati</taxon>
        <taxon>Pseudomonadota</taxon>
    </lineage>
</organism>
<keyword evidence="8" id="KW-0626">Porin</keyword>
<evidence type="ECO:0000256" key="7">
    <source>
        <dbReference type="ARBA" id="ARBA00023065"/>
    </source>
</evidence>
<keyword evidence="6 11" id="KW-0732">Signal</keyword>
<dbReference type="CDD" id="cd00342">
    <property type="entry name" value="gram_neg_porins"/>
    <property type="match status" value="1"/>
</dbReference>
<dbReference type="Proteomes" id="UP000238196">
    <property type="component" value="Unassembled WGS sequence"/>
</dbReference>
<sequence>MKKSLLAVAVASAATLPVLAQADATLYGRLHFQMQFDKNQDMNIANAGHRLGVKGESELDSGLTAFYQLETQFGNDTDGTSTEGTTDANLKVRHANAGVKGDFGKVTVGRFENPMYKTVVGDVFERTSAAFTQTQERIGNSLAYESPSYAGFNGYAAITGDGGNEDYTDTNGVKHSYKDVDGYVAGVNYEANGLYAGVGYAQSQYEKDQDSYDKHDVSVGVSYTYNNAFVGANYEHNQQLATSAGATDGSIDVYDVAATYTIDKTTIGLNYSQANPDNADKLKRSLVGVYHDLGGGADVYAEYYNVNGAAEQGASDYGIDALNDGFTVGYRVKF</sequence>
<keyword evidence="10" id="KW-0998">Cell outer membrane</keyword>
<dbReference type="InterPro" id="IPR023614">
    <property type="entry name" value="Porin_dom_sf"/>
</dbReference>
<evidence type="ECO:0000256" key="11">
    <source>
        <dbReference type="SAM" id="SignalP"/>
    </source>
</evidence>
<dbReference type="PRINTS" id="PR00182">
    <property type="entry name" value="ECOLNEIPORIN"/>
</dbReference>
<dbReference type="InterPro" id="IPR002299">
    <property type="entry name" value="Porin_Neis"/>
</dbReference>
<evidence type="ECO:0000256" key="4">
    <source>
        <dbReference type="ARBA" id="ARBA00022452"/>
    </source>
</evidence>
<reference evidence="13 14" key="1">
    <citation type="submission" date="2018-02" db="EMBL/GenBank/DDBJ databases">
        <title>novel marine gammaproteobacteria from coastal saline agro ecosystem.</title>
        <authorList>
            <person name="Krishnan R."/>
            <person name="Ramesh Kumar N."/>
        </authorList>
    </citation>
    <scope>NUCLEOTIDE SEQUENCE [LARGE SCALE GENOMIC DNA]</scope>
    <source>
        <strain evidence="13 14">228</strain>
    </source>
</reference>
<protein>
    <recommendedName>
        <fullName evidence="12">Porin domain-containing protein</fullName>
    </recommendedName>
</protein>
<evidence type="ECO:0000256" key="10">
    <source>
        <dbReference type="ARBA" id="ARBA00023237"/>
    </source>
</evidence>
<name>A0A2S5KTC4_9PROT</name>
<dbReference type="GO" id="GO:0034220">
    <property type="term" value="P:monoatomic ion transmembrane transport"/>
    <property type="evidence" value="ECO:0007669"/>
    <property type="project" value="InterPro"/>
</dbReference>
<dbReference type="SUPFAM" id="SSF56935">
    <property type="entry name" value="Porins"/>
    <property type="match status" value="1"/>
</dbReference>
<feature type="domain" description="Porin" evidence="12">
    <location>
        <begin position="7"/>
        <end position="307"/>
    </location>
</feature>
<evidence type="ECO:0000256" key="9">
    <source>
        <dbReference type="ARBA" id="ARBA00023136"/>
    </source>
</evidence>
<comment type="subunit">
    <text evidence="2">Homotrimer.</text>
</comment>
<evidence type="ECO:0000259" key="12">
    <source>
        <dbReference type="Pfam" id="PF13609"/>
    </source>
</evidence>
<gene>
    <name evidence="13" type="ORF">C4K68_08305</name>
</gene>
<dbReference type="GO" id="GO:0046930">
    <property type="term" value="C:pore complex"/>
    <property type="evidence" value="ECO:0007669"/>
    <property type="project" value="UniProtKB-KW"/>
</dbReference>
<evidence type="ECO:0000256" key="8">
    <source>
        <dbReference type="ARBA" id="ARBA00023114"/>
    </source>
</evidence>
<dbReference type="Pfam" id="PF13609">
    <property type="entry name" value="Porin_4"/>
    <property type="match status" value="1"/>
</dbReference>
<comment type="subcellular location">
    <subcellularLocation>
        <location evidence="1">Cell outer membrane</location>
        <topology evidence="1">Multi-pass membrane protein</topology>
    </subcellularLocation>
</comment>
<evidence type="ECO:0000313" key="13">
    <source>
        <dbReference type="EMBL" id="PPC77779.1"/>
    </source>
</evidence>
<dbReference type="GO" id="GO:0015288">
    <property type="term" value="F:porin activity"/>
    <property type="evidence" value="ECO:0007669"/>
    <property type="project" value="UniProtKB-KW"/>
</dbReference>
<keyword evidence="5" id="KW-0812">Transmembrane</keyword>
<feature type="chain" id="PRO_5015423260" description="Porin domain-containing protein" evidence="11">
    <location>
        <begin position="21"/>
        <end position="334"/>
    </location>
</feature>
<dbReference type="PANTHER" id="PTHR34501:SF9">
    <property type="entry name" value="MAJOR OUTER MEMBRANE PROTEIN P.IA"/>
    <property type="match status" value="1"/>
</dbReference>
<dbReference type="OrthoDB" id="8957883at2"/>
<evidence type="ECO:0000256" key="1">
    <source>
        <dbReference type="ARBA" id="ARBA00004571"/>
    </source>
</evidence>
<dbReference type="InterPro" id="IPR050298">
    <property type="entry name" value="Gram-neg_bact_OMP"/>
</dbReference>
<evidence type="ECO:0000313" key="14">
    <source>
        <dbReference type="Proteomes" id="UP000238196"/>
    </source>
</evidence>
<keyword evidence="3" id="KW-0813">Transport</keyword>
<keyword evidence="7" id="KW-0406">Ion transport</keyword>
<dbReference type="InterPro" id="IPR033900">
    <property type="entry name" value="Gram_neg_porin_domain"/>
</dbReference>
<proteinExistence type="predicted"/>
<evidence type="ECO:0000256" key="2">
    <source>
        <dbReference type="ARBA" id="ARBA00011233"/>
    </source>
</evidence>
<evidence type="ECO:0000256" key="3">
    <source>
        <dbReference type="ARBA" id="ARBA00022448"/>
    </source>
</evidence>
<dbReference type="InterPro" id="IPR001702">
    <property type="entry name" value="Porin_Gram-ve"/>
</dbReference>
<accession>A0A2S5KTC4</accession>
<dbReference type="PRINTS" id="PR00184">
    <property type="entry name" value="NEISSPPORIN"/>
</dbReference>